<gene>
    <name evidence="3" type="ORF">K489DRAFT_245369</name>
</gene>
<keyword evidence="2" id="KW-1185">Reference proteome</keyword>
<feature type="transmembrane region" description="Helical" evidence="1">
    <location>
        <begin position="58"/>
        <end position="77"/>
    </location>
</feature>
<keyword evidence="1" id="KW-1133">Transmembrane helix</keyword>
<evidence type="ECO:0000256" key="1">
    <source>
        <dbReference type="SAM" id="Phobius"/>
    </source>
</evidence>
<dbReference type="RefSeq" id="XP_033459539.1">
    <property type="nucleotide sequence ID" value="XM_033599906.1"/>
</dbReference>
<evidence type="ECO:0000313" key="3">
    <source>
        <dbReference type="RefSeq" id="XP_033459539.1"/>
    </source>
</evidence>
<protein>
    <submittedName>
        <fullName evidence="3">Uncharacterized protein</fullName>
    </submittedName>
</protein>
<dbReference type="AlphaFoldDB" id="A0A6J3M3M6"/>
<keyword evidence="1" id="KW-0812">Transmembrane</keyword>
<dbReference type="Proteomes" id="UP000504637">
    <property type="component" value="Unplaced"/>
</dbReference>
<name>A0A6J3M3M6_9PEZI</name>
<reference evidence="3" key="1">
    <citation type="submission" date="2020-01" db="EMBL/GenBank/DDBJ databases">
        <authorList>
            <consortium name="DOE Joint Genome Institute"/>
            <person name="Haridas S."/>
            <person name="Albert R."/>
            <person name="Binder M."/>
            <person name="Bloem J."/>
            <person name="Labutti K."/>
            <person name="Salamov A."/>
            <person name="Andreopoulos B."/>
            <person name="Baker S.E."/>
            <person name="Barry K."/>
            <person name="Bills G."/>
            <person name="Bluhm B.H."/>
            <person name="Cannon C."/>
            <person name="Castanera R."/>
            <person name="Culley D.E."/>
            <person name="Daum C."/>
            <person name="Ezra D."/>
            <person name="Gonzalez J.B."/>
            <person name="Henrissat B."/>
            <person name="Kuo A."/>
            <person name="Liang C."/>
            <person name="Lipzen A."/>
            <person name="Lutzoni F."/>
            <person name="Magnuson J."/>
            <person name="Mondo S."/>
            <person name="Nolan M."/>
            <person name="Ohm R."/>
            <person name="Pangilinan J."/>
            <person name="Park H.-J."/>
            <person name="Ramirez L."/>
            <person name="Alfaro M."/>
            <person name="Sun H."/>
            <person name="Tritt A."/>
            <person name="Yoshinaga Y."/>
            <person name="Zwiers L.-H."/>
            <person name="Turgeon B.G."/>
            <person name="Goodwin S.B."/>
            <person name="Spatafora J.W."/>
            <person name="Crous P.W."/>
            <person name="Grigoriev I.V."/>
        </authorList>
    </citation>
    <scope>NUCLEOTIDE SEQUENCE</scope>
    <source>
        <strain evidence="3">CBS 342.82</strain>
    </source>
</reference>
<feature type="transmembrane region" description="Helical" evidence="1">
    <location>
        <begin position="27"/>
        <end position="46"/>
    </location>
</feature>
<keyword evidence="1" id="KW-0472">Membrane</keyword>
<sequence length="125" mass="14558">MLIRNPAGCRCRCRGRRCRSSGRRRDVRSVIVTTWAVGYLSCMIIITRFLRIGTGAEAPFFSFPLINFFFFFFFFLVSPVSGDDTCRLSTGWWIEPEYRWARCGIFLQAVNRDRGRSTSRCMDVD</sequence>
<reference evidence="3" key="2">
    <citation type="submission" date="2020-04" db="EMBL/GenBank/DDBJ databases">
        <authorList>
            <consortium name="NCBI Genome Project"/>
        </authorList>
    </citation>
    <scope>NUCLEOTIDE SEQUENCE</scope>
    <source>
        <strain evidence="3">CBS 342.82</strain>
    </source>
</reference>
<reference evidence="3" key="3">
    <citation type="submission" date="2025-08" db="UniProtKB">
        <authorList>
            <consortium name="RefSeq"/>
        </authorList>
    </citation>
    <scope>IDENTIFICATION</scope>
    <source>
        <strain evidence="3">CBS 342.82</strain>
    </source>
</reference>
<evidence type="ECO:0000313" key="2">
    <source>
        <dbReference type="Proteomes" id="UP000504637"/>
    </source>
</evidence>
<proteinExistence type="predicted"/>
<organism evidence="3">
    <name type="scientific">Dissoconium aciculare CBS 342.82</name>
    <dbReference type="NCBI Taxonomy" id="1314786"/>
    <lineage>
        <taxon>Eukaryota</taxon>
        <taxon>Fungi</taxon>
        <taxon>Dikarya</taxon>
        <taxon>Ascomycota</taxon>
        <taxon>Pezizomycotina</taxon>
        <taxon>Dothideomycetes</taxon>
        <taxon>Dothideomycetidae</taxon>
        <taxon>Mycosphaerellales</taxon>
        <taxon>Dissoconiaceae</taxon>
        <taxon>Dissoconium</taxon>
    </lineage>
</organism>
<dbReference type="GeneID" id="54357705"/>
<accession>A0A6J3M3M6</accession>